<comment type="caution">
    <text evidence="2">The sequence shown here is derived from an EMBL/GenBank/DDBJ whole genome shotgun (WGS) entry which is preliminary data.</text>
</comment>
<dbReference type="SUPFAM" id="SSF56784">
    <property type="entry name" value="HAD-like"/>
    <property type="match status" value="1"/>
</dbReference>
<dbReference type="RefSeq" id="WP_146952708.1">
    <property type="nucleotide sequence ID" value="NZ_BAABBJ010000003.1"/>
</dbReference>
<proteinExistence type="predicted"/>
<protein>
    <recommendedName>
        <fullName evidence="4">Sucrose phosphatase-like domain-containing protein</fullName>
    </recommendedName>
</protein>
<dbReference type="OrthoDB" id="3180855at2"/>
<sequence>MIVFLDVDGTYAARGVVPPGHVAAVRAARARGHRVLLCTGRPVAMLPPSIVGAGFDGYVASAGAYVELAGRVVRDERFPAELAARAVEVLDEHGAAYLLESPDELLAPPDGRDRILQAFTDRHGRHGRVDALPDFLSGLRARPAGHVPRFSKITVLGSSVEVHELGALIGPQVATIPSSVPLLSSAGRSTWRTCTRRSVRRSPRTSSGWTARAPSPSGTGSTTSR</sequence>
<dbReference type="InterPro" id="IPR036412">
    <property type="entry name" value="HAD-like_sf"/>
</dbReference>
<dbReference type="Gene3D" id="3.40.50.1000">
    <property type="entry name" value="HAD superfamily/HAD-like"/>
    <property type="match status" value="1"/>
</dbReference>
<dbReference type="EMBL" id="BKAL01000005">
    <property type="protein sequence ID" value="GEP68929.1"/>
    <property type="molecule type" value="Genomic_DNA"/>
</dbReference>
<evidence type="ECO:0000313" key="3">
    <source>
        <dbReference type="Proteomes" id="UP000321798"/>
    </source>
</evidence>
<evidence type="ECO:0008006" key="4">
    <source>
        <dbReference type="Google" id="ProtNLM"/>
    </source>
</evidence>
<dbReference type="Pfam" id="PF08282">
    <property type="entry name" value="Hydrolase_3"/>
    <property type="match status" value="1"/>
</dbReference>
<dbReference type="InterPro" id="IPR023214">
    <property type="entry name" value="HAD_sf"/>
</dbReference>
<keyword evidence="3" id="KW-1185">Reference proteome</keyword>
<name>A0A512PCJ3_9CELL</name>
<dbReference type="Proteomes" id="UP000321798">
    <property type="component" value="Unassembled WGS sequence"/>
</dbReference>
<evidence type="ECO:0000313" key="2">
    <source>
        <dbReference type="EMBL" id="GEP68929.1"/>
    </source>
</evidence>
<gene>
    <name evidence="2" type="ORF">CSO01_16440</name>
</gene>
<feature type="compositionally biased region" description="Low complexity" evidence="1">
    <location>
        <begin position="214"/>
        <end position="225"/>
    </location>
</feature>
<feature type="region of interest" description="Disordered" evidence="1">
    <location>
        <begin position="191"/>
        <end position="225"/>
    </location>
</feature>
<organism evidence="2 3">
    <name type="scientific">Cellulomonas soli</name>
    <dbReference type="NCBI Taxonomy" id="931535"/>
    <lineage>
        <taxon>Bacteria</taxon>
        <taxon>Bacillati</taxon>
        <taxon>Actinomycetota</taxon>
        <taxon>Actinomycetes</taxon>
        <taxon>Micrococcales</taxon>
        <taxon>Cellulomonadaceae</taxon>
        <taxon>Cellulomonas</taxon>
    </lineage>
</organism>
<reference evidence="2 3" key="1">
    <citation type="submission" date="2019-07" db="EMBL/GenBank/DDBJ databases">
        <title>Whole genome shotgun sequence of Cellulomonas soli NBRC 109434.</title>
        <authorList>
            <person name="Hosoyama A."/>
            <person name="Uohara A."/>
            <person name="Ohji S."/>
            <person name="Ichikawa N."/>
        </authorList>
    </citation>
    <scope>NUCLEOTIDE SEQUENCE [LARGE SCALE GENOMIC DNA]</scope>
    <source>
        <strain evidence="2 3">NBRC 109434</strain>
    </source>
</reference>
<accession>A0A512PCJ3</accession>
<feature type="compositionally biased region" description="Basic residues" evidence="1">
    <location>
        <begin position="194"/>
        <end position="203"/>
    </location>
</feature>
<dbReference type="AlphaFoldDB" id="A0A512PCJ3"/>
<evidence type="ECO:0000256" key="1">
    <source>
        <dbReference type="SAM" id="MobiDB-lite"/>
    </source>
</evidence>